<reference evidence="2 3" key="1">
    <citation type="submission" date="2024-04" db="EMBL/GenBank/DDBJ databases">
        <title>Phyllosticta paracitricarpa is synonymous to the EU quarantine fungus P. citricarpa based on phylogenomic analyses.</title>
        <authorList>
            <consortium name="Lawrence Berkeley National Laboratory"/>
            <person name="Van ingen-buijs V.A."/>
            <person name="Van westerhoven A.C."/>
            <person name="Haridas S."/>
            <person name="Skiadas P."/>
            <person name="Martin F."/>
            <person name="Groenewald J.Z."/>
            <person name="Crous P.W."/>
            <person name="Seidl M.F."/>
        </authorList>
    </citation>
    <scope>NUCLEOTIDE SEQUENCE [LARGE SCALE GENOMIC DNA]</scope>
    <source>
        <strain evidence="2 3">CBS 141358</strain>
    </source>
</reference>
<comment type="caution">
    <text evidence="2">The sequence shown here is derived from an EMBL/GenBank/DDBJ whole genome shotgun (WGS) entry which is preliminary data.</text>
</comment>
<sequence length="157" mass="17208">MSFSSGTKSRTAKTILSSLYLSPPTPLSSIWAGGVPTRPGEDCNGGGTSASACWIDDDTAAIARLQLHVSDILSSHPSTQKCRSSVLQPVSRDPHHGSANCTDFGAGAHYFRLAGFLDGEEGQIIPPEHSRKKRGRRMRRRRKRHREENVREEKRAG</sequence>
<name>A0ABR1NL13_9PEZI</name>
<dbReference type="Proteomes" id="UP001367316">
    <property type="component" value="Unassembled WGS sequence"/>
</dbReference>
<dbReference type="EMBL" id="JBBPBF010000002">
    <property type="protein sequence ID" value="KAK7614996.1"/>
    <property type="molecule type" value="Genomic_DNA"/>
</dbReference>
<proteinExistence type="predicted"/>
<accession>A0ABR1NL13</accession>
<feature type="compositionally biased region" description="Basic and acidic residues" evidence="1">
    <location>
        <begin position="146"/>
        <end position="157"/>
    </location>
</feature>
<protein>
    <submittedName>
        <fullName evidence="2">Uncharacterized protein</fullName>
    </submittedName>
</protein>
<gene>
    <name evidence="2" type="ORF">JOL62DRAFT_562358</name>
</gene>
<evidence type="ECO:0000313" key="2">
    <source>
        <dbReference type="EMBL" id="KAK7614996.1"/>
    </source>
</evidence>
<evidence type="ECO:0000313" key="3">
    <source>
        <dbReference type="Proteomes" id="UP001367316"/>
    </source>
</evidence>
<keyword evidence="3" id="KW-1185">Reference proteome</keyword>
<feature type="region of interest" description="Disordered" evidence="1">
    <location>
        <begin position="122"/>
        <end position="157"/>
    </location>
</feature>
<feature type="compositionally biased region" description="Basic residues" evidence="1">
    <location>
        <begin position="130"/>
        <end position="145"/>
    </location>
</feature>
<evidence type="ECO:0000256" key="1">
    <source>
        <dbReference type="SAM" id="MobiDB-lite"/>
    </source>
</evidence>
<organism evidence="2 3">
    <name type="scientific">Phyllosticta paracitricarpa</name>
    <dbReference type="NCBI Taxonomy" id="2016321"/>
    <lineage>
        <taxon>Eukaryota</taxon>
        <taxon>Fungi</taxon>
        <taxon>Dikarya</taxon>
        <taxon>Ascomycota</taxon>
        <taxon>Pezizomycotina</taxon>
        <taxon>Dothideomycetes</taxon>
        <taxon>Dothideomycetes incertae sedis</taxon>
        <taxon>Botryosphaeriales</taxon>
        <taxon>Phyllostictaceae</taxon>
        <taxon>Phyllosticta</taxon>
    </lineage>
</organism>